<evidence type="ECO:0000256" key="1">
    <source>
        <dbReference type="ARBA" id="ARBA00009013"/>
    </source>
</evidence>
<comment type="similarity">
    <text evidence="1 2">Belongs to the anti-sigma-factor antagonist family.</text>
</comment>
<dbReference type="CDD" id="cd07043">
    <property type="entry name" value="STAS_anti-anti-sigma_factors"/>
    <property type="match status" value="1"/>
</dbReference>
<dbReference type="PROSITE" id="PS50801">
    <property type="entry name" value="STAS"/>
    <property type="match status" value="1"/>
</dbReference>
<accession>A0ABV5MM83</accession>
<name>A0ABV5MM83_9ACTN</name>
<dbReference type="PANTHER" id="PTHR33495:SF2">
    <property type="entry name" value="ANTI-SIGMA FACTOR ANTAGONIST TM_1081-RELATED"/>
    <property type="match status" value="1"/>
</dbReference>
<evidence type="ECO:0000259" key="3">
    <source>
        <dbReference type="PROSITE" id="PS50801"/>
    </source>
</evidence>
<reference evidence="4 5" key="1">
    <citation type="submission" date="2024-09" db="EMBL/GenBank/DDBJ databases">
        <authorList>
            <person name="Sun Q."/>
            <person name="Mori K."/>
        </authorList>
    </citation>
    <scope>NUCLEOTIDE SEQUENCE [LARGE SCALE GENOMIC DNA]</scope>
    <source>
        <strain evidence="4 5">JCM 3307</strain>
    </source>
</reference>
<organism evidence="4 5">
    <name type="scientific">Dactylosporangium vinaceum</name>
    <dbReference type="NCBI Taxonomy" id="53362"/>
    <lineage>
        <taxon>Bacteria</taxon>
        <taxon>Bacillati</taxon>
        <taxon>Actinomycetota</taxon>
        <taxon>Actinomycetes</taxon>
        <taxon>Micromonosporales</taxon>
        <taxon>Micromonosporaceae</taxon>
        <taxon>Dactylosporangium</taxon>
    </lineage>
</organism>
<dbReference type="NCBIfam" id="TIGR00377">
    <property type="entry name" value="ant_ant_sig"/>
    <property type="match status" value="1"/>
</dbReference>
<evidence type="ECO:0000256" key="2">
    <source>
        <dbReference type="RuleBase" id="RU003749"/>
    </source>
</evidence>
<evidence type="ECO:0000313" key="5">
    <source>
        <dbReference type="Proteomes" id="UP001589608"/>
    </source>
</evidence>
<dbReference type="Proteomes" id="UP001589608">
    <property type="component" value="Unassembled WGS sequence"/>
</dbReference>
<proteinExistence type="inferred from homology"/>
<dbReference type="Pfam" id="PF01740">
    <property type="entry name" value="STAS"/>
    <property type="match status" value="1"/>
</dbReference>
<feature type="domain" description="STAS" evidence="3">
    <location>
        <begin position="14"/>
        <end position="110"/>
    </location>
</feature>
<dbReference type="RefSeq" id="WP_223093442.1">
    <property type="nucleotide sequence ID" value="NZ_CP061913.1"/>
</dbReference>
<sequence>MGFEIGTLSGGHGVVHAEGELDVGNAAELRAAVNAALDAQPTLVVNLAAVTFMDSVTLGVLIGAYNRARGAGGAFVVVCTDERVSRIFRITGLDQVFVIVDSIEAASEVL</sequence>
<dbReference type="InterPro" id="IPR003658">
    <property type="entry name" value="Anti-sigma_ant"/>
</dbReference>
<evidence type="ECO:0000313" key="4">
    <source>
        <dbReference type="EMBL" id="MFB9449957.1"/>
    </source>
</evidence>
<gene>
    <name evidence="4" type="ORF">ACFFTR_43355</name>
</gene>
<protein>
    <recommendedName>
        <fullName evidence="2">Anti-sigma factor antagonist</fullName>
    </recommendedName>
</protein>
<dbReference type="EMBL" id="JBHMCA010000070">
    <property type="protein sequence ID" value="MFB9449957.1"/>
    <property type="molecule type" value="Genomic_DNA"/>
</dbReference>
<comment type="caution">
    <text evidence="4">The sequence shown here is derived from an EMBL/GenBank/DDBJ whole genome shotgun (WGS) entry which is preliminary data.</text>
</comment>
<dbReference type="PANTHER" id="PTHR33495">
    <property type="entry name" value="ANTI-SIGMA FACTOR ANTAGONIST TM_1081-RELATED-RELATED"/>
    <property type="match status" value="1"/>
</dbReference>
<dbReference type="InterPro" id="IPR002645">
    <property type="entry name" value="STAS_dom"/>
</dbReference>
<dbReference type="InterPro" id="IPR036513">
    <property type="entry name" value="STAS_dom_sf"/>
</dbReference>
<keyword evidence="5" id="KW-1185">Reference proteome</keyword>
<dbReference type="SUPFAM" id="SSF52091">
    <property type="entry name" value="SpoIIaa-like"/>
    <property type="match status" value="1"/>
</dbReference>
<dbReference type="Gene3D" id="3.30.750.24">
    <property type="entry name" value="STAS domain"/>
    <property type="match status" value="1"/>
</dbReference>